<comment type="similarity">
    <text evidence="1">Belongs to the short-chain dehydrogenases/reductases (SDR) family.</text>
</comment>
<keyword evidence="3" id="KW-1185">Reference proteome</keyword>
<dbReference type="AlphaFoldDB" id="A0A1X7H8Y3"/>
<evidence type="ECO:0000313" key="2">
    <source>
        <dbReference type="EMBL" id="SMF81248.1"/>
    </source>
</evidence>
<name>A0A1X7H8Y3_TRICW</name>
<reference evidence="3" key="1">
    <citation type="submission" date="2017-04" db="EMBL/GenBank/DDBJ databases">
        <authorList>
            <person name="Varghese N."/>
            <person name="Submissions S."/>
        </authorList>
    </citation>
    <scope>NUCLEOTIDE SEQUENCE [LARGE SCALE GENOMIC DNA]</scope>
    <source>
        <strain evidence="3">Ballard 720</strain>
    </source>
</reference>
<dbReference type="RefSeq" id="WP_085230673.1">
    <property type="nucleotide sequence ID" value="NZ_BSQD01000020.1"/>
</dbReference>
<organism evidence="2 3">
    <name type="scientific">Trinickia caryophylli</name>
    <name type="common">Paraburkholderia caryophylli</name>
    <dbReference type="NCBI Taxonomy" id="28094"/>
    <lineage>
        <taxon>Bacteria</taxon>
        <taxon>Pseudomonadati</taxon>
        <taxon>Pseudomonadota</taxon>
        <taxon>Betaproteobacteria</taxon>
        <taxon>Burkholderiales</taxon>
        <taxon>Burkholderiaceae</taxon>
        <taxon>Trinickia</taxon>
    </lineage>
</organism>
<dbReference type="SUPFAM" id="SSF51735">
    <property type="entry name" value="NAD(P)-binding Rossmann-fold domains"/>
    <property type="match status" value="1"/>
</dbReference>
<sequence>MNDILSCFASDVLAGKTALVSGGTSGIGLDIAKGLAGLGARVTATGSSLDKIAQLRRAKATDQIAFDHLDVTDLEAIGSFVQRFERLDILVNSQGISRPGQEYDDATFLNVMDINLISAMRLSSAAISLLTHSQGTIINIASMLSYLADAEVPAYCASKSGVLGLTRALAHRHGRNGVRVNAIAPGYHRTAMTHGLWSEDAAAKKIAERTALKRWGEADDLVGAAIFLSTPAARYITGAIIAVDGGYVVG</sequence>
<dbReference type="InterPro" id="IPR002347">
    <property type="entry name" value="SDR_fam"/>
</dbReference>
<proteinExistence type="inferred from homology"/>
<dbReference type="GO" id="GO:0016616">
    <property type="term" value="F:oxidoreductase activity, acting on the CH-OH group of donors, NAD or NADP as acceptor"/>
    <property type="evidence" value="ECO:0007669"/>
    <property type="project" value="TreeGrafter"/>
</dbReference>
<protein>
    <recommendedName>
        <fullName evidence="4">NAD(P)-dependent dehydrogenase, short-chain alcohol dehydrogenase family</fullName>
    </recommendedName>
</protein>
<dbReference type="Gene3D" id="3.40.50.720">
    <property type="entry name" value="NAD(P)-binding Rossmann-like Domain"/>
    <property type="match status" value="1"/>
</dbReference>
<dbReference type="PANTHER" id="PTHR42760:SF40">
    <property type="entry name" value="3-OXOACYL-[ACYL-CARRIER-PROTEIN] REDUCTASE, CHLOROPLASTIC"/>
    <property type="match status" value="1"/>
</dbReference>
<evidence type="ECO:0008006" key="4">
    <source>
        <dbReference type="Google" id="ProtNLM"/>
    </source>
</evidence>
<dbReference type="FunFam" id="3.40.50.720:FF:000084">
    <property type="entry name" value="Short-chain dehydrogenase reductase"/>
    <property type="match status" value="1"/>
</dbReference>
<dbReference type="OrthoDB" id="9806974at2"/>
<dbReference type="PANTHER" id="PTHR42760">
    <property type="entry name" value="SHORT-CHAIN DEHYDROGENASES/REDUCTASES FAMILY MEMBER"/>
    <property type="match status" value="1"/>
</dbReference>
<dbReference type="PRINTS" id="PR00080">
    <property type="entry name" value="SDRFAMILY"/>
</dbReference>
<dbReference type="PROSITE" id="PS00061">
    <property type="entry name" value="ADH_SHORT"/>
    <property type="match status" value="1"/>
</dbReference>
<accession>A0A1X7H8Y3</accession>
<dbReference type="Pfam" id="PF13561">
    <property type="entry name" value="adh_short_C2"/>
    <property type="match status" value="1"/>
</dbReference>
<evidence type="ECO:0000313" key="3">
    <source>
        <dbReference type="Proteomes" id="UP000192911"/>
    </source>
</evidence>
<dbReference type="STRING" id="28094.SAMN06295900_12345"/>
<evidence type="ECO:0000256" key="1">
    <source>
        <dbReference type="ARBA" id="ARBA00006484"/>
    </source>
</evidence>
<dbReference type="InterPro" id="IPR020904">
    <property type="entry name" value="Sc_DH/Rdtase_CS"/>
</dbReference>
<dbReference type="Proteomes" id="UP000192911">
    <property type="component" value="Unassembled WGS sequence"/>
</dbReference>
<dbReference type="GO" id="GO:0030497">
    <property type="term" value="P:fatty acid elongation"/>
    <property type="evidence" value="ECO:0007669"/>
    <property type="project" value="TreeGrafter"/>
</dbReference>
<dbReference type="EMBL" id="FXAH01000023">
    <property type="protein sequence ID" value="SMF81248.1"/>
    <property type="molecule type" value="Genomic_DNA"/>
</dbReference>
<gene>
    <name evidence="2" type="ORF">SAMN06295900_12345</name>
</gene>
<dbReference type="GeneID" id="95553064"/>
<dbReference type="InterPro" id="IPR036291">
    <property type="entry name" value="NAD(P)-bd_dom_sf"/>
</dbReference>
<dbReference type="PRINTS" id="PR00081">
    <property type="entry name" value="GDHRDH"/>
</dbReference>